<keyword evidence="4" id="KW-0804">Transcription</keyword>
<dbReference type="GO" id="GO:0006351">
    <property type="term" value="P:DNA-templated transcription"/>
    <property type="evidence" value="ECO:0007669"/>
    <property type="project" value="InterPro"/>
</dbReference>
<keyword evidence="5" id="KW-0539">Nucleus</keyword>
<evidence type="ECO:0000313" key="8">
    <source>
        <dbReference type="EMBL" id="KAK2597442.1"/>
    </source>
</evidence>
<feature type="domain" description="Zn(2)-C6 fungal-type" evidence="7">
    <location>
        <begin position="10"/>
        <end position="40"/>
    </location>
</feature>
<dbReference type="InterPro" id="IPR007219">
    <property type="entry name" value="XnlR_reg_dom"/>
</dbReference>
<dbReference type="PROSITE" id="PS50048">
    <property type="entry name" value="ZN2_CY6_FUNGAL_2"/>
    <property type="match status" value="1"/>
</dbReference>
<dbReference type="InterPro" id="IPR001138">
    <property type="entry name" value="Zn2Cys6_DnaBD"/>
</dbReference>
<protein>
    <recommendedName>
        <fullName evidence="7">Zn(2)-C6 fungal-type domain-containing protein</fullName>
    </recommendedName>
</protein>
<feature type="region of interest" description="Disordered" evidence="6">
    <location>
        <begin position="524"/>
        <end position="543"/>
    </location>
</feature>
<dbReference type="CDD" id="cd00067">
    <property type="entry name" value="GAL4"/>
    <property type="match status" value="1"/>
</dbReference>
<comment type="caution">
    <text evidence="8">The sequence shown here is derived from an EMBL/GenBank/DDBJ whole genome shotgun (WGS) entry which is preliminary data.</text>
</comment>
<dbReference type="SMART" id="SM00066">
    <property type="entry name" value="GAL4"/>
    <property type="match status" value="1"/>
</dbReference>
<keyword evidence="3" id="KW-0805">Transcription regulation</keyword>
<dbReference type="SUPFAM" id="SSF57701">
    <property type="entry name" value="Zn2/Cys6 DNA-binding domain"/>
    <property type="match status" value="1"/>
</dbReference>
<dbReference type="Proteomes" id="UP001251528">
    <property type="component" value="Unassembled WGS sequence"/>
</dbReference>
<keyword evidence="9" id="KW-1185">Reference proteome</keyword>
<comment type="subcellular location">
    <subcellularLocation>
        <location evidence="1">Nucleus</location>
    </subcellularLocation>
</comment>
<dbReference type="PANTHER" id="PTHR47338">
    <property type="entry name" value="ZN(II)2CYS6 TRANSCRIPTION FACTOR (EUROFUNG)-RELATED"/>
    <property type="match status" value="1"/>
</dbReference>
<feature type="region of interest" description="Disordered" evidence="6">
    <location>
        <begin position="96"/>
        <end position="133"/>
    </location>
</feature>
<dbReference type="PANTHER" id="PTHR47338:SF10">
    <property type="entry name" value="TRANSCRIPTION FACTOR DOMAIN-CONTAINING PROTEIN-RELATED"/>
    <property type="match status" value="1"/>
</dbReference>
<sequence>MSTPAKSENVCAGCRSRKKKCDGTRPSCASCIKRGDLCLYSALAPTSQAAADQNAWIAGLDLSDSSQLQPQIWDPAVLPIQAPAWDDPNQWLNLNPETAPLNMPFPHDSSEVDGLPTPRNSSSPRDATSPRGVDTLPDVHTFLDLVDIFFERLYPFVPVIHRAKLEERIKSNGIGTIPTCLILAIAAVTASSHPDQAVQHRQKTWFIDAKTHVTRQLHSRDHAIQSLQASALIIYQAIVTNDFSTTWMLLADAWRKAVATGCSQFDSGRRVNSIPAFGANFGGDWIEKEEVRRVIWMLYMYDRGTCFSVGLVHAIDDRRLRVNFPMPDSLFQACTVSSEEPTVKDPIRFTSDIGETITAVQKHCRRRTASMHQLLILSYILLGDIGELMHAVDFDYEKHDSELETYISHLIRIRLMLPNSATDLSAAAYEDFPCVLWLDFVLTACTVTLHHRPLKNGETLGGPSSLATHWPHCVAAARNSVSMIRQASRSSAQLVLNAHIASLLFMFSRILIVEYYCPSNSKKGAATGGDDGSHSPKPTRDPSLREDLEVLALTFTRLRDGIGSVGSKFYKGFAYWVTEGPRLAQEGKALGSLTLLHTCEKWPVVPLDLDIDIP</sequence>
<proteinExistence type="predicted"/>
<dbReference type="InterPro" id="IPR036864">
    <property type="entry name" value="Zn2-C6_fun-type_DNA-bd_sf"/>
</dbReference>
<dbReference type="InterPro" id="IPR050815">
    <property type="entry name" value="TF_fung"/>
</dbReference>
<dbReference type="EMBL" id="JASWJB010000105">
    <property type="protein sequence ID" value="KAK2597442.1"/>
    <property type="molecule type" value="Genomic_DNA"/>
</dbReference>
<evidence type="ECO:0000256" key="5">
    <source>
        <dbReference type="ARBA" id="ARBA00023242"/>
    </source>
</evidence>
<dbReference type="AlphaFoldDB" id="A0AAJ0CSR0"/>
<organism evidence="8 9">
    <name type="scientific">Conoideocrella luteorostrata</name>
    <dbReference type="NCBI Taxonomy" id="1105319"/>
    <lineage>
        <taxon>Eukaryota</taxon>
        <taxon>Fungi</taxon>
        <taxon>Dikarya</taxon>
        <taxon>Ascomycota</taxon>
        <taxon>Pezizomycotina</taxon>
        <taxon>Sordariomycetes</taxon>
        <taxon>Hypocreomycetidae</taxon>
        <taxon>Hypocreales</taxon>
        <taxon>Clavicipitaceae</taxon>
        <taxon>Conoideocrella</taxon>
    </lineage>
</organism>
<evidence type="ECO:0000256" key="2">
    <source>
        <dbReference type="ARBA" id="ARBA00022723"/>
    </source>
</evidence>
<accession>A0AAJ0CSR0</accession>
<dbReference type="PROSITE" id="PS00463">
    <property type="entry name" value="ZN2_CY6_FUNGAL_1"/>
    <property type="match status" value="1"/>
</dbReference>
<evidence type="ECO:0000259" key="7">
    <source>
        <dbReference type="PROSITE" id="PS50048"/>
    </source>
</evidence>
<dbReference type="SMART" id="SM00906">
    <property type="entry name" value="Fungal_trans"/>
    <property type="match status" value="1"/>
</dbReference>
<dbReference type="Pfam" id="PF00172">
    <property type="entry name" value="Zn_clus"/>
    <property type="match status" value="1"/>
</dbReference>
<dbReference type="GO" id="GO:0000981">
    <property type="term" value="F:DNA-binding transcription factor activity, RNA polymerase II-specific"/>
    <property type="evidence" value="ECO:0007669"/>
    <property type="project" value="InterPro"/>
</dbReference>
<dbReference type="Pfam" id="PF04082">
    <property type="entry name" value="Fungal_trans"/>
    <property type="match status" value="1"/>
</dbReference>
<dbReference type="CDD" id="cd12148">
    <property type="entry name" value="fungal_TF_MHR"/>
    <property type="match status" value="1"/>
</dbReference>
<feature type="compositionally biased region" description="Basic and acidic residues" evidence="6">
    <location>
        <begin position="531"/>
        <end position="543"/>
    </location>
</feature>
<dbReference type="Gene3D" id="4.10.240.10">
    <property type="entry name" value="Zn(2)-C6 fungal-type DNA-binding domain"/>
    <property type="match status" value="1"/>
</dbReference>
<evidence type="ECO:0000313" key="9">
    <source>
        <dbReference type="Proteomes" id="UP001251528"/>
    </source>
</evidence>
<dbReference type="GO" id="GO:0008270">
    <property type="term" value="F:zinc ion binding"/>
    <property type="evidence" value="ECO:0007669"/>
    <property type="project" value="InterPro"/>
</dbReference>
<evidence type="ECO:0000256" key="1">
    <source>
        <dbReference type="ARBA" id="ARBA00004123"/>
    </source>
</evidence>
<name>A0AAJ0CSR0_9HYPO</name>
<keyword evidence="2" id="KW-0479">Metal-binding</keyword>
<evidence type="ECO:0000256" key="4">
    <source>
        <dbReference type="ARBA" id="ARBA00023163"/>
    </source>
</evidence>
<dbReference type="GO" id="GO:0003677">
    <property type="term" value="F:DNA binding"/>
    <property type="evidence" value="ECO:0007669"/>
    <property type="project" value="InterPro"/>
</dbReference>
<dbReference type="GO" id="GO:0005634">
    <property type="term" value="C:nucleus"/>
    <property type="evidence" value="ECO:0007669"/>
    <property type="project" value="UniProtKB-SubCell"/>
</dbReference>
<gene>
    <name evidence="8" type="ORF">QQS21_005990</name>
</gene>
<evidence type="ECO:0000256" key="3">
    <source>
        <dbReference type="ARBA" id="ARBA00023015"/>
    </source>
</evidence>
<evidence type="ECO:0000256" key="6">
    <source>
        <dbReference type="SAM" id="MobiDB-lite"/>
    </source>
</evidence>
<reference evidence="8" key="1">
    <citation type="submission" date="2023-06" db="EMBL/GenBank/DDBJ databases">
        <title>Conoideocrella luteorostrata (Hypocreales: Clavicipitaceae), a potential biocontrol fungus for elongate hemlock scale in United States Christmas tree production areas.</title>
        <authorList>
            <person name="Barrett H."/>
            <person name="Lovett B."/>
            <person name="Macias A.M."/>
            <person name="Stajich J.E."/>
            <person name="Kasson M.T."/>
        </authorList>
    </citation>
    <scope>NUCLEOTIDE SEQUENCE</scope>
    <source>
        <strain evidence="8">ARSEF 14590</strain>
    </source>
</reference>